<dbReference type="OrthoDB" id="7575400at2"/>
<name>A0A1T4ME42_9FIRM</name>
<dbReference type="Proteomes" id="UP000189857">
    <property type="component" value="Unassembled WGS sequence"/>
</dbReference>
<comment type="similarity">
    <text evidence="1">Belongs to the barstar family.</text>
</comment>
<dbReference type="InterPro" id="IPR000468">
    <property type="entry name" value="Barstar"/>
</dbReference>
<gene>
    <name evidence="3" type="ORF">SAMN02745110_01168</name>
</gene>
<sequence>MESFNLDYDDIKLIDLEGVADKVELHRRIREKIGEEDYYGNNLDSLYDALSDIFEKALIVFYNTQKIDSEMEDYIHRLTIVCDDVTSEKDNISIAFID</sequence>
<proteinExistence type="inferred from homology"/>
<dbReference type="Pfam" id="PF01337">
    <property type="entry name" value="Barstar"/>
    <property type="match status" value="1"/>
</dbReference>
<dbReference type="SUPFAM" id="SSF52038">
    <property type="entry name" value="Barstar-related"/>
    <property type="match status" value="1"/>
</dbReference>
<protein>
    <submittedName>
        <fullName evidence="3">Ribonuclease inhibitor</fullName>
    </submittedName>
</protein>
<accession>A0A1T4ME42</accession>
<dbReference type="RefSeq" id="WP_078787016.1">
    <property type="nucleotide sequence ID" value="NZ_FMTO01000006.1"/>
</dbReference>
<evidence type="ECO:0000313" key="4">
    <source>
        <dbReference type="Proteomes" id="UP000189857"/>
    </source>
</evidence>
<feature type="domain" description="Barstar (barnase inhibitor)" evidence="2">
    <location>
        <begin position="13"/>
        <end position="89"/>
    </location>
</feature>
<dbReference type="AlphaFoldDB" id="A0A1T4ME42"/>
<evidence type="ECO:0000259" key="2">
    <source>
        <dbReference type="Pfam" id="PF01337"/>
    </source>
</evidence>
<reference evidence="3 4" key="1">
    <citation type="submission" date="2017-02" db="EMBL/GenBank/DDBJ databases">
        <authorList>
            <person name="Peterson S.W."/>
        </authorList>
    </citation>
    <scope>NUCLEOTIDE SEQUENCE [LARGE SCALE GENOMIC DNA]</scope>
    <source>
        <strain evidence="3 4">ATCC 17233</strain>
    </source>
</reference>
<dbReference type="Gene3D" id="3.30.370.10">
    <property type="entry name" value="Barstar-like"/>
    <property type="match status" value="1"/>
</dbReference>
<dbReference type="InterPro" id="IPR035905">
    <property type="entry name" value="Barstar-like_sf"/>
</dbReference>
<keyword evidence="4" id="KW-1185">Reference proteome</keyword>
<organism evidence="3 4">
    <name type="scientific">Eubacterium ruminantium</name>
    <dbReference type="NCBI Taxonomy" id="42322"/>
    <lineage>
        <taxon>Bacteria</taxon>
        <taxon>Bacillati</taxon>
        <taxon>Bacillota</taxon>
        <taxon>Clostridia</taxon>
        <taxon>Eubacteriales</taxon>
        <taxon>Eubacteriaceae</taxon>
        <taxon>Eubacterium</taxon>
    </lineage>
</organism>
<dbReference type="EMBL" id="FUXA01000007">
    <property type="protein sequence ID" value="SJZ65014.1"/>
    <property type="molecule type" value="Genomic_DNA"/>
</dbReference>
<evidence type="ECO:0000313" key="3">
    <source>
        <dbReference type="EMBL" id="SJZ65014.1"/>
    </source>
</evidence>
<evidence type="ECO:0000256" key="1">
    <source>
        <dbReference type="ARBA" id="ARBA00006845"/>
    </source>
</evidence>